<feature type="region of interest" description="Disordered" evidence="1">
    <location>
        <begin position="338"/>
        <end position="431"/>
    </location>
</feature>
<keyword evidence="2" id="KW-0472">Membrane</keyword>
<feature type="transmembrane region" description="Helical" evidence="2">
    <location>
        <begin position="173"/>
        <end position="190"/>
    </location>
</feature>
<feature type="compositionally biased region" description="Basic and acidic residues" evidence="1">
    <location>
        <begin position="415"/>
        <end position="431"/>
    </location>
</feature>
<feature type="transmembrane region" description="Helical" evidence="2">
    <location>
        <begin position="117"/>
        <end position="136"/>
    </location>
</feature>
<feature type="compositionally biased region" description="Low complexity" evidence="1">
    <location>
        <begin position="352"/>
        <end position="375"/>
    </location>
</feature>
<proteinExistence type="predicted"/>
<name>A0A9P6JE34_MORAP</name>
<keyword evidence="2" id="KW-1133">Transmembrane helix</keyword>
<feature type="transmembrane region" description="Helical" evidence="2">
    <location>
        <begin position="50"/>
        <end position="74"/>
    </location>
</feature>
<organism evidence="3 4">
    <name type="scientific">Mortierella alpina</name>
    <name type="common">Oleaginous fungus</name>
    <name type="synonym">Mortierella renispora</name>
    <dbReference type="NCBI Taxonomy" id="64518"/>
    <lineage>
        <taxon>Eukaryota</taxon>
        <taxon>Fungi</taxon>
        <taxon>Fungi incertae sedis</taxon>
        <taxon>Mucoromycota</taxon>
        <taxon>Mortierellomycotina</taxon>
        <taxon>Mortierellomycetes</taxon>
        <taxon>Mortierellales</taxon>
        <taxon>Mortierellaceae</taxon>
        <taxon>Mortierella</taxon>
    </lineage>
</organism>
<dbReference type="EMBL" id="JAAAHY010000038">
    <property type="protein sequence ID" value="KAF9968106.1"/>
    <property type="molecule type" value="Genomic_DNA"/>
</dbReference>
<feature type="transmembrane region" description="Helical" evidence="2">
    <location>
        <begin position="80"/>
        <end position="105"/>
    </location>
</feature>
<keyword evidence="2" id="KW-0812">Transmembrane</keyword>
<dbReference type="AlphaFoldDB" id="A0A9P6JE34"/>
<feature type="transmembrane region" description="Helical" evidence="2">
    <location>
        <begin position="211"/>
        <end position="229"/>
    </location>
</feature>
<accession>A0A9P6JE34</accession>
<sequence>MGGATPIPTAVGINELVGLILVGASITLSLHSLIRMFFMRRTASKFHLFPIVNALQFINQWSIFFLVTASINMISFRAGLWLTVVNNFCYFITKPAMMYLAYLRCSAVYPAFTKADWLHYSLITLRAIELFGIVIVDVMQNYLCDGSTAVGTKCERLAIAWTIQDAFAPLFRLYYIVCEAIFYVVLFRTLQGMAAGHENTGLIRYRRMQTSMFTIDLLLLIFMSIYRVMTIFLNLPTYVYLEIFSSTLTIFNLTDPSKLEMGTIIAYSPKQPNGSMPLVGRNHPSPNVPGKIRPRTNESTSPLTSFAVDAGYNSECDLTNSAATSTRHQSTTIQAVDDYPDFIPYSPPGSPSPQSTSNSIHWSSSSYSTPSSSSSPALRQESHITAPSNLSSQTQNGTYRVAEAVRISRPNRAHVSPEHASTRRRADDRHF</sequence>
<evidence type="ECO:0000313" key="4">
    <source>
        <dbReference type="Proteomes" id="UP000738359"/>
    </source>
</evidence>
<dbReference type="Proteomes" id="UP000738359">
    <property type="component" value="Unassembled WGS sequence"/>
</dbReference>
<evidence type="ECO:0000313" key="3">
    <source>
        <dbReference type="EMBL" id="KAF9968106.1"/>
    </source>
</evidence>
<evidence type="ECO:0000256" key="2">
    <source>
        <dbReference type="SAM" id="Phobius"/>
    </source>
</evidence>
<protein>
    <submittedName>
        <fullName evidence="3">Uncharacterized protein</fullName>
    </submittedName>
</protein>
<gene>
    <name evidence="3" type="ORF">BGZ70_006648</name>
</gene>
<evidence type="ECO:0000256" key="1">
    <source>
        <dbReference type="SAM" id="MobiDB-lite"/>
    </source>
</evidence>
<keyword evidence="4" id="KW-1185">Reference proteome</keyword>
<feature type="compositionally biased region" description="Polar residues" evidence="1">
    <location>
        <begin position="383"/>
        <end position="398"/>
    </location>
</feature>
<dbReference type="OrthoDB" id="2334596at2759"/>
<feature type="transmembrane region" description="Helical" evidence="2">
    <location>
        <begin position="16"/>
        <end position="38"/>
    </location>
</feature>
<reference evidence="3" key="1">
    <citation type="journal article" date="2020" name="Fungal Divers.">
        <title>Resolving the Mortierellaceae phylogeny through synthesis of multi-gene phylogenetics and phylogenomics.</title>
        <authorList>
            <person name="Vandepol N."/>
            <person name="Liber J."/>
            <person name="Desiro A."/>
            <person name="Na H."/>
            <person name="Kennedy M."/>
            <person name="Barry K."/>
            <person name="Grigoriev I.V."/>
            <person name="Miller A.N."/>
            <person name="O'Donnell K."/>
            <person name="Stajich J.E."/>
            <person name="Bonito G."/>
        </authorList>
    </citation>
    <scope>NUCLEOTIDE SEQUENCE</scope>
    <source>
        <strain evidence="3">CK1249</strain>
    </source>
</reference>
<comment type="caution">
    <text evidence="3">The sequence shown here is derived from an EMBL/GenBank/DDBJ whole genome shotgun (WGS) entry which is preliminary data.</text>
</comment>